<gene>
    <name evidence="2" type="ORF">IE992_08100</name>
</gene>
<dbReference type="AlphaFoldDB" id="A0A927E081"/>
<evidence type="ECO:0000313" key="3">
    <source>
        <dbReference type="Proteomes" id="UP000609027"/>
    </source>
</evidence>
<protein>
    <submittedName>
        <fullName evidence="2">Uncharacterized protein</fullName>
    </submittedName>
</protein>
<evidence type="ECO:0000313" key="2">
    <source>
        <dbReference type="EMBL" id="MBD3720974.1"/>
    </source>
</evidence>
<comment type="caution">
    <text evidence="2">The sequence shown here is derived from an EMBL/GenBank/DDBJ whole genome shotgun (WGS) entry which is preliminary data.</text>
</comment>
<dbReference type="EMBL" id="JACXTJ010000001">
    <property type="protein sequence ID" value="MBD3720974.1"/>
    <property type="molecule type" value="Genomic_DNA"/>
</dbReference>
<sequence length="132" mass="14330">MSPGPCQRSAAGRWHQARRRFYAGWRLRLTRPTFVRPAVNLFTIVAETAGADGLKIAETFPEGRGSLRGPRKRSAAGRSGSVPVVVPDGGINALSGLQEHTTRGPHRSLRQRRANVAYTGVTLASFASRVPR</sequence>
<evidence type="ECO:0000256" key="1">
    <source>
        <dbReference type="SAM" id="MobiDB-lite"/>
    </source>
</evidence>
<accession>A0A927E081</accession>
<organism evidence="2 3">
    <name type="scientific">Klebsiella pneumoniae</name>
    <dbReference type="NCBI Taxonomy" id="573"/>
    <lineage>
        <taxon>Bacteria</taxon>
        <taxon>Pseudomonadati</taxon>
        <taxon>Pseudomonadota</taxon>
        <taxon>Gammaproteobacteria</taxon>
        <taxon>Enterobacterales</taxon>
        <taxon>Enterobacteriaceae</taxon>
        <taxon>Klebsiella/Raoultella group</taxon>
        <taxon>Klebsiella</taxon>
        <taxon>Klebsiella pneumoniae complex</taxon>
    </lineage>
</organism>
<proteinExistence type="predicted"/>
<name>A0A927E081_KLEPN</name>
<feature type="region of interest" description="Disordered" evidence="1">
    <location>
        <begin position="61"/>
        <end position="82"/>
    </location>
</feature>
<reference evidence="2" key="1">
    <citation type="submission" date="2020-07" db="EMBL/GenBank/DDBJ databases">
        <title>Clinical and genomic characterization of carbapenemase-producing Enterobacterales causing secondary infections during the COVID-19 crisis at a New York City hospital.</title>
        <authorList>
            <person name="Gomez-Simmonds A."/>
            <person name="Annavajhala M.K."/>
            <person name="Uhlemann A.-C."/>
        </authorList>
    </citation>
    <scope>NUCLEOTIDE SEQUENCE</scope>
    <source>
        <strain evidence="2">NK1607</strain>
    </source>
</reference>
<dbReference type="Proteomes" id="UP000609027">
    <property type="component" value="Unassembled WGS sequence"/>
</dbReference>